<gene>
    <name evidence="2" type="ORF">BDW42DRAFT_189414</name>
</gene>
<feature type="region of interest" description="Disordered" evidence="1">
    <location>
        <begin position="95"/>
        <end position="118"/>
    </location>
</feature>
<sequence length="182" mass="20127">MQRVTWRVIQCSKPSVVSTHSSPNTVYFACCISTPTPNVTPLGFREIGTLTSGVCSAPEVRASRRLGSVEGCVHFSQKATCPHWFGNVTVSSSVNDQSPVDVPGSTSLHGRPRVESDNSRKDLDATILLASFESLKINACRPSQDWLPQTMRSSRRTTRYSQVTARTDYYLLISRTLDWTGK</sequence>
<proteinExistence type="predicted"/>
<dbReference type="Proteomes" id="UP000235023">
    <property type="component" value="Unassembled WGS sequence"/>
</dbReference>
<evidence type="ECO:0000313" key="2">
    <source>
        <dbReference type="EMBL" id="PLN75169.1"/>
    </source>
</evidence>
<evidence type="ECO:0000256" key="1">
    <source>
        <dbReference type="SAM" id="MobiDB-lite"/>
    </source>
</evidence>
<feature type="compositionally biased region" description="Polar residues" evidence="1">
    <location>
        <begin position="95"/>
        <end position="108"/>
    </location>
</feature>
<name>A0A2J5HE91_9EURO</name>
<protein>
    <submittedName>
        <fullName evidence="2">Uncharacterized protein</fullName>
    </submittedName>
</protein>
<dbReference type="AlphaFoldDB" id="A0A2J5HE91"/>
<evidence type="ECO:0000313" key="3">
    <source>
        <dbReference type="Proteomes" id="UP000235023"/>
    </source>
</evidence>
<organism evidence="2 3">
    <name type="scientific">Aspergillus taichungensis</name>
    <dbReference type="NCBI Taxonomy" id="482145"/>
    <lineage>
        <taxon>Eukaryota</taxon>
        <taxon>Fungi</taxon>
        <taxon>Dikarya</taxon>
        <taxon>Ascomycota</taxon>
        <taxon>Pezizomycotina</taxon>
        <taxon>Eurotiomycetes</taxon>
        <taxon>Eurotiomycetidae</taxon>
        <taxon>Eurotiales</taxon>
        <taxon>Aspergillaceae</taxon>
        <taxon>Aspergillus</taxon>
        <taxon>Aspergillus subgen. Circumdati</taxon>
    </lineage>
</organism>
<accession>A0A2J5HE91</accession>
<dbReference type="EMBL" id="KZ559660">
    <property type="protein sequence ID" value="PLN75169.1"/>
    <property type="molecule type" value="Genomic_DNA"/>
</dbReference>
<reference evidence="3" key="1">
    <citation type="submission" date="2017-12" db="EMBL/GenBank/DDBJ databases">
        <authorList>
            <consortium name="DOE Joint Genome Institute"/>
            <person name="Mondo S.J."/>
            <person name="Kjaerbolling I."/>
            <person name="Vesth T.C."/>
            <person name="Frisvad J.C."/>
            <person name="Nybo J.L."/>
            <person name="Theobald S."/>
            <person name="Kuo A."/>
            <person name="Bowyer P."/>
            <person name="Matsuda Y."/>
            <person name="Lyhne E.K."/>
            <person name="Kogle M.E."/>
            <person name="Clum A."/>
            <person name="Lipzen A."/>
            <person name="Salamov A."/>
            <person name="Ngan C.Y."/>
            <person name="Daum C."/>
            <person name="Chiniquy J."/>
            <person name="Barry K."/>
            <person name="LaButti K."/>
            <person name="Haridas S."/>
            <person name="Simmons B.A."/>
            <person name="Magnuson J.K."/>
            <person name="Mortensen U.H."/>
            <person name="Larsen T.O."/>
            <person name="Grigoriev I.V."/>
            <person name="Baker S.E."/>
            <person name="Andersen M.R."/>
            <person name="Nordberg H.P."/>
            <person name="Cantor M.N."/>
            <person name="Hua S.X."/>
        </authorList>
    </citation>
    <scope>NUCLEOTIDE SEQUENCE [LARGE SCALE GENOMIC DNA]</scope>
    <source>
        <strain evidence="3">IBT 19404</strain>
    </source>
</reference>
<keyword evidence="3" id="KW-1185">Reference proteome</keyword>